<evidence type="ECO:0000313" key="7">
    <source>
        <dbReference type="Proteomes" id="UP000298416"/>
    </source>
</evidence>
<dbReference type="PANTHER" id="PTHR42648">
    <property type="entry name" value="TRANSPOSASE, PUTATIVE-RELATED"/>
    <property type="match status" value="1"/>
</dbReference>
<organism evidence="6">
    <name type="scientific">Salvia splendens</name>
    <name type="common">Scarlet sage</name>
    <dbReference type="NCBI Taxonomy" id="180675"/>
    <lineage>
        <taxon>Eukaryota</taxon>
        <taxon>Viridiplantae</taxon>
        <taxon>Streptophyta</taxon>
        <taxon>Embryophyta</taxon>
        <taxon>Tracheophyta</taxon>
        <taxon>Spermatophyta</taxon>
        <taxon>Magnoliopsida</taxon>
        <taxon>eudicotyledons</taxon>
        <taxon>Gunneridae</taxon>
        <taxon>Pentapetalae</taxon>
        <taxon>asterids</taxon>
        <taxon>lamiids</taxon>
        <taxon>Lamiales</taxon>
        <taxon>Lamiaceae</taxon>
        <taxon>Nepetoideae</taxon>
        <taxon>Mentheae</taxon>
        <taxon>Salviinae</taxon>
        <taxon>Salvia</taxon>
        <taxon>Salvia subgen. Calosphace</taxon>
        <taxon>core Calosphace</taxon>
    </lineage>
</organism>
<dbReference type="Pfam" id="PF13976">
    <property type="entry name" value="gag_pre-integrs"/>
    <property type="match status" value="1"/>
</dbReference>
<dbReference type="InterPro" id="IPR039537">
    <property type="entry name" value="Retrotran_Ty1/copia-like"/>
</dbReference>
<dbReference type="PROSITE" id="PS50994">
    <property type="entry name" value="INTEGRASE"/>
    <property type="match status" value="1"/>
</dbReference>
<evidence type="ECO:0000256" key="4">
    <source>
        <dbReference type="SAM" id="MobiDB-lite"/>
    </source>
</evidence>
<feature type="domain" description="Integrase catalytic" evidence="5">
    <location>
        <begin position="405"/>
        <end position="582"/>
    </location>
</feature>
<dbReference type="EMBL" id="PNBA02000017">
    <property type="protein sequence ID" value="KAG6394155.1"/>
    <property type="molecule type" value="Genomic_DNA"/>
</dbReference>
<reference evidence="6" key="1">
    <citation type="submission" date="2018-01" db="EMBL/GenBank/DDBJ databases">
        <authorList>
            <person name="Mao J.F."/>
        </authorList>
    </citation>
    <scope>NUCLEOTIDE SEQUENCE</scope>
    <source>
        <strain evidence="6">Huo1</strain>
        <tissue evidence="6">Leaf</tissue>
    </source>
</reference>
<dbReference type="AlphaFoldDB" id="A0A8X8WFC5"/>
<gene>
    <name evidence="6" type="ORF">SASPL_144735</name>
</gene>
<name>A0A8X8WFC5_SALSN</name>
<evidence type="ECO:0000313" key="6">
    <source>
        <dbReference type="EMBL" id="KAG6394155.1"/>
    </source>
</evidence>
<dbReference type="GO" id="GO:0008233">
    <property type="term" value="F:peptidase activity"/>
    <property type="evidence" value="ECO:0007669"/>
    <property type="project" value="UniProtKB-KW"/>
</dbReference>
<reference evidence="6" key="2">
    <citation type="submission" date="2020-08" db="EMBL/GenBank/DDBJ databases">
        <title>Plant Genome Project.</title>
        <authorList>
            <person name="Zhang R.-G."/>
        </authorList>
    </citation>
    <scope>NUCLEOTIDE SEQUENCE</scope>
    <source>
        <strain evidence="6">Huo1</strain>
        <tissue evidence="6">Leaf</tissue>
    </source>
</reference>
<dbReference type="InterPro" id="IPR025724">
    <property type="entry name" value="GAG-pre-integrase_dom"/>
</dbReference>
<comment type="caution">
    <text evidence="6">The sequence shown here is derived from an EMBL/GenBank/DDBJ whole genome shotgun (WGS) entry which is preliminary data.</text>
</comment>
<evidence type="ECO:0000256" key="1">
    <source>
        <dbReference type="ARBA" id="ARBA00022670"/>
    </source>
</evidence>
<dbReference type="GO" id="GO:0003676">
    <property type="term" value="F:nucleic acid binding"/>
    <property type="evidence" value="ECO:0007669"/>
    <property type="project" value="InterPro"/>
</dbReference>
<evidence type="ECO:0000256" key="3">
    <source>
        <dbReference type="ARBA" id="ARBA00022801"/>
    </source>
</evidence>
<feature type="region of interest" description="Disordered" evidence="4">
    <location>
        <begin position="719"/>
        <end position="753"/>
    </location>
</feature>
<feature type="compositionally biased region" description="Low complexity" evidence="4">
    <location>
        <begin position="736"/>
        <end position="753"/>
    </location>
</feature>
<keyword evidence="7" id="KW-1185">Reference proteome</keyword>
<proteinExistence type="predicted"/>
<dbReference type="GO" id="GO:0006508">
    <property type="term" value="P:proteolysis"/>
    <property type="evidence" value="ECO:0007669"/>
    <property type="project" value="UniProtKB-KW"/>
</dbReference>
<dbReference type="Pfam" id="PF07727">
    <property type="entry name" value="RVT_2"/>
    <property type="match status" value="1"/>
</dbReference>
<dbReference type="InterPro" id="IPR012337">
    <property type="entry name" value="RNaseH-like_sf"/>
</dbReference>
<sequence>MLHMAEHFDLHGFLDGSVVAHPSSLTSDDCVSSPNPAYNSWHMKDRKLLSVIWTSLVQKPCLRSLSAPRRTLLGRHYKLLSQIHPSLAHINCMRNFSPFAVVLNQLKNMAENSKACALNTHLLLTHDSLLLPCLCFRDLLHQAKQFESMLHAMDAPPTSTAAFSAERGWTSNEQHPSGGQNSSSGAVDIIMAKYYADKCPQFLNARNVISSAHLAEAFKASCSVAPPASDWYLDSGASAHMTNQQSFLDSCAPYSGNESVIIGNGNYLSISHIGSSKLTNDVQLLNVLVVPHITKNLLSISKLTTDYPVDVLFSDKSFVIQNRVTKSILAQGRRDKGLYLLDRGVPALVAALCSTTLKASFSLWHLRLGHVPFHVISLLNKLGHLSISSLLPNPSVCSSCHLAKSKRLPFALNEKRATAVLELMHCDLWGPAPIATSDGYKYYVVFVDDFSRFSWIYPLRAKSDFFDILLHFHKFVCNQFSRTVKVFQSDGGTEFVNARVREFMSANGIHRRLSCPYTPQQNGRVERKHRHVTETGLSMMFHSHAPASFWFDAFAAAVYIINRLPSSVLQNKSPFEVLFGSAPNYALFRPFGCRIFPYLRDYAADKLSPRSRPCIFLGYSSTYKGFRCLNPASNQVFITRHAQFDETLFPFSSESSSSSPSNLDIVSFLDGASLPSASAGPTPSVPTPSTLRPPLRHPSALLDDEEPEVLYQREMPAHPEHVTQLQPEQPTPPATEPAAQVAPPATEPAAQVAPPVQHPMVTRARAGIYKRRYPVDLSYTTLLSALVASSQPRGIKSAAKSPTWSSAMQEEIDSIHAHDIWDLVPRPPDTNIVGSKWVFGIKYCADGSIERYKAWLVAQRFTQILGSDFHHTFSPVVKVATVRVVLALSVQHGWHLHQLDVKNAFLNGNDQSLLQRFISQTHKEFAIKDLGRLNYFLGLEVSYSNDGLFIGQTKYAHDILKRAELLDSKPVATPLSAGEVLVCDGSPFRDPTLYTSLVGAL</sequence>
<dbReference type="Proteomes" id="UP000298416">
    <property type="component" value="Unassembled WGS sequence"/>
</dbReference>
<protein>
    <recommendedName>
        <fullName evidence="5">Integrase catalytic domain-containing protein</fullName>
    </recommendedName>
</protein>
<dbReference type="GO" id="GO:0015074">
    <property type="term" value="P:DNA integration"/>
    <property type="evidence" value="ECO:0007669"/>
    <property type="project" value="InterPro"/>
</dbReference>
<dbReference type="InterPro" id="IPR001584">
    <property type="entry name" value="Integrase_cat-core"/>
</dbReference>
<dbReference type="PANTHER" id="PTHR42648:SF26">
    <property type="entry name" value="INTEGRASE CATALYTIC DOMAIN-CONTAINING PROTEIN"/>
    <property type="match status" value="1"/>
</dbReference>
<dbReference type="InterPro" id="IPR054722">
    <property type="entry name" value="PolX-like_BBD"/>
</dbReference>
<dbReference type="Pfam" id="PF00665">
    <property type="entry name" value="rve"/>
    <property type="match status" value="1"/>
</dbReference>
<keyword evidence="2" id="KW-0479">Metal-binding</keyword>
<feature type="region of interest" description="Disordered" evidence="4">
    <location>
        <begin position="676"/>
        <end position="701"/>
    </location>
</feature>
<dbReference type="InterPro" id="IPR057670">
    <property type="entry name" value="SH3_retrovirus"/>
</dbReference>
<dbReference type="SUPFAM" id="SSF53098">
    <property type="entry name" value="Ribonuclease H-like"/>
    <property type="match status" value="1"/>
</dbReference>
<dbReference type="Gene3D" id="3.30.420.10">
    <property type="entry name" value="Ribonuclease H-like superfamily/Ribonuclease H"/>
    <property type="match status" value="1"/>
</dbReference>
<dbReference type="Pfam" id="PF22936">
    <property type="entry name" value="Pol_BBD"/>
    <property type="match status" value="1"/>
</dbReference>
<keyword evidence="3" id="KW-0378">Hydrolase</keyword>
<dbReference type="GO" id="GO:0046872">
    <property type="term" value="F:metal ion binding"/>
    <property type="evidence" value="ECO:0007669"/>
    <property type="project" value="UniProtKB-KW"/>
</dbReference>
<dbReference type="InterPro" id="IPR013103">
    <property type="entry name" value="RVT_2"/>
</dbReference>
<evidence type="ECO:0000256" key="2">
    <source>
        <dbReference type="ARBA" id="ARBA00022723"/>
    </source>
</evidence>
<accession>A0A8X8WFC5</accession>
<dbReference type="InterPro" id="IPR036397">
    <property type="entry name" value="RNaseH_sf"/>
</dbReference>
<dbReference type="Pfam" id="PF25597">
    <property type="entry name" value="SH3_retrovirus"/>
    <property type="match status" value="1"/>
</dbReference>
<keyword evidence="1" id="KW-0645">Protease</keyword>
<evidence type="ECO:0000259" key="5">
    <source>
        <dbReference type="PROSITE" id="PS50994"/>
    </source>
</evidence>